<dbReference type="PROSITE" id="PS50929">
    <property type="entry name" value="ABC_TM1F"/>
    <property type="match status" value="2"/>
</dbReference>
<dbReference type="OrthoDB" id="6500128at2759"/>
<dbReference type="InterPro" id="IPR036640">
    <property type="entry name" value="ABC1_TM_sf"/>
</dbReference>
<evidence type="ECO:0000256" key="1">
    <source>
        <dbReference type="ARBA" id="ARBA00004141"/>
    </source>
</evidence>
<evidence type="ECO:0000256" key="6">
    <source>
        <dbReference type="ARBA" id="ARBA00022741"/>
    </source>
</evidence>
<dbReference type="Proteomes" id="UP000094385">
    <property type="component" value="Unassembled WGS sequence"/>
</dbReference>
<keyword evidence="9 10" id="KW-0472">Membrane</keyword>
<dbReference type="InterPro" id="IPR003593">
    <property type="entry name" value="AAA+_ATPase"/>
</dbReference>
<evidence type="ECO:0000256" key="5">
    <source>
        <dbReference type="ARBA" id="ARBA00022692"/>
    </source>
</evidence>
<sequence length="1358" mass="150133">MREDDAYDEKSPLVKVVSASSSKRSGIISEDSSTLLDVHTDEFSHLPPREAKILRDQVVVTPVNVTFLSMYRYATKSDAALLILTAIVAIAEGTIRPLISLVFGTLTETFTIYARQSSFDQEYFYNSTGGFYSKSNMTFFNYSSYNVSEYGGPYEYEMYNMTGMQYEYISPETFQSRVNNLTLYFVYLGVADIILSYISIYTFIDRGQILAGRIREHYLAATLKQNIGYFDKLGSGEVTTRIASDTTLIQEGISEKVCYVLANLSTFVTVFILAFSRMYILAFMMTSIAVVIVASFFVSSGLMKKYFKKSMDGYSVGGTLAEETISSIRNVQAFSIQDRLAMQYDKFLEVSEHWGIRAGLSLGIMTSLVWFGCFNNDALAFWQGTRFIRSGQATVGQVISILLLMNQGTLALSAISPHFRSVTSAVAAASKIFATIDRASVIDSSSDEGIKLDSVRGDIELKDLKFIYPSRPNVTILNKFDLKVPAGKTVALVGASGSGKSTIIGLLERFYLPVGGEVLFDGVNIEDLNIRWLRQQIALVSQEPTLFACSIYDNIAQGLIGTKYEHASQIEKRELVVEACKQANAMSFIETFPEGLDTNVGERGFLMSGGQKQRIAIARAIVSNPKILLLDEATSALDTKSEGIVQDALDRAAKNRTTIVIAHRLSTIKDADLIVVMKKGEIMEMGTHNELLLKQGEYYDLVEAQTIEKQKKELAPNLQEEENADNDFDEKAEFEEDSVLGLVRTKTTTSVSSLVVANAPVEEEIDESKYSTWELFVFLAKLSARENGVNILASFLSLINGLGYVALGFFYGAAVDAYAHIPDFDYVNSEINKVAGLFFMLSIVVSVATSGSQALFSYASQKLVRRIRYMTFRQILRQDIAFFDKDENTTGGLTTMLSQGAQAIEGLTGATFGQIMNSVMIILSGSLVSLIITWKLGLVCISTMPILIGGAFFRLWVLAQFQSNMKNANQQASSYACESATAIRTVLSLTREKDVLESYHKNIDEQHRISRPATNKSSILYGISQGTQFFIFGLAYWYGSTFIRTGEYTLLQFYIAYIALIIGAQNAGMVLSYAPDMGKAKYAAANIKKLLSTVPKVDTWSNKGKIPENVQGEIEFRNVHFRYPTRLQVPVLRGLNLTVKKGQYVALVGSSGCGKSTTIGLIEAFYRPLSGEILLDGQDISEFNINSYREQIALVQQEPTLYAGTIRDNILLGTKENVSDEQIYAVCRQANIHDYIMSLPDGYDTLCGSKGTLLSGGQKQRIAIARALIREPKVLLLDEATSALDSESEKVVQAALDAAAKGRTTIAIAHRLSTIQNADVIYVFENGKVLESGTHQELLAKRSKYYELVQLQALENTA</sequence>
<feature type="transmembrane region" description="Helical" evidence="10">
    <location>
        <begin position="791"/>
        <end position="814"/>
    </location>
</feature>
<dbReference type="PROSITE" id="PS00211">
    <property type="entry name" value="ABC_TRANSPORTER_1"/>
    <property type="match status" value="2"/>
</dbReference>
<name>A0A1E3PWV2_LIPST</name>
<evidence type="ECO:0000256" key="3">
    <source>
        <dbReference type="ARBA" id="ARBA00022448"/>
    </source>
</evidence>
<keyword evidence="14" id="KW-1185">Reference proteome</keyword>
<gene>
    <name evidence="13" type="ORF">LIPSTDRAFT_6576</name>
</gene>
<dbReference type="GO" id="GO:0090374">
    <property type="term" value="P:oligopeptide export from mitochondrion"/>
    <property type="evidence" value="ECO:0007669"/>
    <property type="project" value="TreeGrafter"/>
</dbReference>
<feature type="domain" description="ABC transmembrane type-1" evidence="12">
    <location>
        <begin position="83"/>
        <end position="424"/>
    </location>
</feature>
<keyword evidence="7" id="KW-0067">ATP-binding</keyword>
<dbReference type="SUPFAM" id="SSF90123">
    <property type="entry name" value="ABC transporter transmembrane region"/>
    <property type="match status" value="2"/>
</dbReference>
<keyword evidence="5 10" id="KW-0812">Transmembrane</keyword>
<evidence type="ECO:0000256" key="2">
    <source>
        <dbReference type="ARBA" id="ARBA00007577"/>
    </source>
</evidence>
<dbReference type="Pfam" id="PF00005">
    <property type="entry name" value="ABC_tran"/>
    <property type="match status" value="2"/>
</dbReference>
<dbReference type="GO" id="GO:0016887">
    <property type="term" value="F:ATP hydrolysis activity"/>
    <property type="evidence" value="ECO:0007669"/>
    <property type="project" value="InterPro"/>
</dbReference>
<proteinExistence type="inferred from homology"/>
<keyword evidence="6" id="KW-0547">Nucleotide-binding</keyword>
<accession>A0A1E3PWV2</accession>
<comment type="subcellular location">
    <subcellularLocation>
        <location evidence="1">Membrane</location>
        <topology evidence="1">Multi-pass membrane protein</topology>
    </subcellularLocation>
</comment>
<feature type="domain" description="ABC transporter" evidence="11">
    <location>
        <begin position="459"/>
        <end position="704"/>
    </location>
</feature>
<feature type="transmembrane region" description="Helical" evidence="10">
    <location>
        <begin position="257"/>
        <end position="275"/>
    </location>
</feature>
<feature type="transmembrane region" description="Helical" evidence="10">
    <location>
        <begin position="1018"/>
        <end position="1039"/>
    </location>
</feature>
<evidence type="ECO:0000256" key="10">
    <source>
        <dbReference type="SAM" id="Phobius"/>
    </source>
</evidence>
<feature type="domain" description="ABC transmembrane type-1" evidence="12">
    <location>
        <begin position="791"/>
        <end position="1079"/>
    </location>
</feature>
<keyword evidence="8 10" id="KW-1133">Transmembrane helix</keyword>
<feature type="transmembrane region" description="Helical" evidence="10">
    <location>
        <begin position="936"/>
        <end position="957"/>
    </location>
</feature>
<dbReference type="GO" id="GO:0015421">
    <property type="term" value="F:ABC-type oligopeptide transporter activity"/>
    <property type="evidence" value="ECO:0007669"/>
    <property type="project" value="TreeGrafter"/>
</dbReference>
<evidence type="ECO:0000256" key="9">
    <source>
        <dbReference type="ARBA" id="ARBA00023136"/>
    </source>
</evidence>
<feature type="transmembrane region" description="Helical" evidence="10">
    <location>
        <begin position="184"/>
        <end position="204"/>
    </location>
</feature>
<feature type="domain" description="ABC transporter" evidence="11">
    <location>
        <begin position="1114"/>
        <end position="1351"/>
    </location>
</feature>
<dbReference type="GO" id="GO:0005743">
    <property type="term" value="C:mitochondrial inner membrane"/>
    <property type="evidence" value="ECO:0007669"/>
    <property type="project" value="TreeGrafter"/>
</dbReference>
<keyword evidence="3" id="KW-0813">Transport</keyword>
<dbReference type="CDD" id="cd18577">
    <property type="entry name" value="ABC_6TM_Pgp_ABCB1_D1_like"/>
    <property type="match status" value="1"/>
</dbReference>
<evidence type="ECO:0000256" key="4">
    <source>
        <dbReference type="ARBA" id="ARBA00022475"/>
    </source>
</evidence>
<reference evidence="13 14" key="1">
    <citation type="journal article" date="2016" name="Proc. Natl. Acad. Sci. U.S.A.">
        <title>Comparative genomics of biotechnologically important yeasts.</title>
        <authorList>
            <person name="Riley R."/>
            <person name="Haridas S."/>
            <person name="Wolfe K.H."/>
            <person name="Lopes M.R."/>
            <person name="Hittinger C.T."/>
            <person name="Goeker M."/>
            <person name="Salamov A.A."/>
            <person name="Wisecaver J.H."/>
            <person name="Long T.M."/>
            <person name="Calvey C.H."/>
            <person name="Aerts A.L."/>
            <person name="Barry K.W."/>
            <person name="Choi C."/>
            <person name="Clum A."/>
            <person name="Coughlan A.Y."/>
            <person name="Deshpande S."/>
            <person name="Douglass A.P."/>
            <person name="Hanson S.J."/>
            <person name="Klenk H.-P."/>
            <person name="LaButti K.M."/>
            <person name="Lapidus A."/>
            <person name="Lindquist E.A."/>
            <person name="Lipzen A.M."/>
            <person name="Meier-Kolthoff J.P."/>
            <person name="Ohm R.A."/>
            <person name="Otillar R.P."/>
            <person name="Pangilinan J.L."/>
            <person name="Peng Y."/>
            <person name="Rokas A."/>
            <person name="Rosa C.A."/>
            <person name="Scheuner C."/>
            <person name="Sibirny A.A."/>
            <person name="Slot J.C."/>
            <person name="Stielow J.B."/>
            <person name="Sun H."/>
            <person name="Kurtzman C.P."/>
            <person name="Blackwell M."/>
            <person name="Grigoriev I.V."/>
            <person name="Jeffries T.W."/>
        </authorList>
    </citation>
    <scope>NUCLEOTIDE SEQUENCE [LARGE SCALE GENOMIC DNA]</scope>
    <source>
        <strain evidence="13 14">NRRL Y-11557</strain>
    </source>
</reference>
<evidence type="ECO:0000256" key="7">
    <source>
        <dbReference type="ARBA" id="ARBA00022840"/>
    </source>
</evidence>
<organism evidence="13 14">
    <name type="scientific">Lipomyces starkeyi NRRL Y-11557</name>
    <dbReference type="NCBI Taxonomy" id="675824"/>
    <lineage>
        <taxon>Eukaryota</taxon>
        <taxon>Fungi</taxon>
        <taxon>Dikarya</taxon>
        <taxon>Ascomycota</taxon>
        <taxon>Saccharomycotina</taxon>
        <taxon>Lipomycetes</taxon>
        <taxon>Lipomycetales</taxon>
        <taxon>Lipomycetaceae</taxon>
        <taxon>Lipomyces</taxon>
    </lineage>
</organism>
<dbReference type="Pfam" id="PF00664">
    <property type="entry name" value="ABC_membrane"/>
    <property type="match status" value="2"/>
</dbReference>
<dbReference type="PANTHER" id="PTHR43394">
    <property type="entry name" value="ATP-DEPENDENT PERMEASE MDL1, MITOCHONDRIAL"/>
    <property type="match status" value="1"/>
</dbReference>
<feature type="transmembrane region" description="Helical" evidence="10">
    <location>
        <begin position="79"/>
        <end position="99"/>
    </location>
</feature>
<dbReference type="CDD" id="cd18578">
    <property type="entry name" value="ABC_6TM_Pgp_ABCB1_D2_like"/>
    <property type="match status" value="1"/>
</dbReference>
<comment type="similarity">
    <text evidence="2">Belongs to the ABC transporter superfamily. ABCB family. Multidrug resistance exporter (TC 3.A.1.201) subfamily.</text>
</comment>
<protein>
    <submittedName>
        <fullName evidence="13">Uncharacterized protein</fullName>
    </submittedName>
</protein>
<dbReference type="EMBL" id="KV454302">
    <property type="protein sequence ID" value="ODQ69913.1"/>
    <property type="molecule type" value="Genomic_DNA"/>
</dbReference>
<dbReference type="SMART" id="SM00382">
    <property type="entry name" value="AAA"/>
    <property type="match status" value="2"/>
</dbReference>
<evidence type="ECO:0000259" key="11">
    <source>
        <dbReference type="PROSITE" id="PS50893"/>
    </source>
</evidence>
<dbReference type="InterPro" id="IPR027417">
    <property type="entry name" value="P-loop_NTPase"/>
</dbReference>
<feature type="transmembrane region" description="Helical" evidence="10">
    <location>
        <begin position="906"/>
        <end position="930"/>
    </location>
</feature>
<dbReference type="CDD" id="cd03249">
    <property type="entry name" value="ABC_MTABC3_MDL1_MDL2"/>
    <property type="match status" value="2"/>
</dbReference>
<dbReference type="Gene3D" id="1.20.1560.10">
    <property type="entry name" value="ABC transporter type 1, transmembrane domain"/>
    <property type="match status" value="1"/>
</dbReference>
<feature type="transmembrane region" description="Helical" evidence="10">
    <location>
        <begin position="1051"/>
        <end position="1074"/>
    </location>
</feature>
<dbReference type="FunFam" id="3.40.50.300:FF:000302">
    <property type="entry name" value="ATP-binding cassette subfamily B member 5"/>
    <property type="match status" value="1"/>
</dbReference>
<dbReference type="FunFam" id="3.40.50.300:FF:000251">
    <property type="entry name" value="ABC transporter B family member 19"/>
    <property type="match status" value="1"/>
</dbReference>
<evidence type="ECO:0000313" key="13">
    <source>
        <dbReference type="EMBL" id="ODQ69913.1"/>
    </source>
</evidence>
<dbReference type="PROSITE" id="PS50893">
    <property type="entry name" value="ABC_TRANSPORTER_2"/>
    <property type="match status" value="2"/>
</dbReference>
<dbReference type="Gene3D" id="3.40.50.300">
    <property type="entry name" value="P-loop containing nucleotide triphosphate hydrolases"/>
    <property type="match status" value="2"/>
</dbReference>
<feature type="transmembrane region" description="Helical" evidence="10">
    <location>
        <begin position="281"/>
        <end position="302"/>
    </location>
</feature>
<dbReference type="InterPro" id="IPR003439">
    <property type="entry name" value="ABC_transporter-like_ATP-bd"/>
</dbReference>
<feature type="transmembrane region" description="Helical" evidence="10">
    <location>
        <begin position="834"/>
        <end position="859"/>
    </location>
</feature>
<evidence type="ECO:0000313" key="14">
    <source>
        <dbReference type="Proteomes" id="UP000094385"/>
    </source>
</evidence>
<keyword evidence="4" id="KW-1003">Cell membrane</keyword>
<dbReference type="InterPro" id="IPR039421">
    <property type="entry name" value="Type_1_exporter"/>
</dbReference>
<dbReference type="STRING" id="675824.A0A1E3PWV2"/>
<dbReference type="GO" id="GO:0005524">
    <property type="term" value="F:ATP binding"/>
    <property type="evidence" value="ECO:0007669"/>
    <property type="project" value="UniProtKB-KW"/>
</dbReference>
<dbReference type="InterPro" id="IPR017871">
    <property type="entry name" value="ABC_transporter-like_CS"/>
</dbReference>
<dbReference type="SUPFAM" id="SSF52540">
    <property type="entry name" value="P-loop containing nucleoside triphosphate hydrolases"/>
    <property type="match status" value="2"/>
</dbReference>
<evidence type="ECO:0000259" key="12">
    <source>
        <dbReference type="PROSITE" id="PS50929"/>
    </source>
</evidence>
<dbReference type="PANTHER" id="PTHR43394:SF1">
    <property type="entry name" value="ATP-BINDING CASSETTE SUB-FAMILY B MEMBER 10, MITOCHONDRIAL"/>
    <property type="match status" value="1"/>
</dbReference>
<dbReference type="InterPro" id="IPR011527">
    <property type="entry name" value="ABC1_TM_dom"/>
</dbReference>
<evidence type="ECO:0000256" key="8">
    <source>
        <dbReference type="ARBA" id="ARBA00022989"/>
    </source>
</evidence>